<dbReference type="InterPro" id="IPR011701">
    <property type="entry name" value="MFS"/>
</dbReference>
<evidence type="ECO:0000259" key="6">
    <source>
        <dbReference type="PROSITE" id="PS50850"/>
    </source>
</evidence>
<dbReference type="AlphaFoldDB" id="A0A836IMW6"/>
<feature type="transmembrane region" description="Helical" evidence="5">
    <location>
        <begin position="67"/>
        <end position="87"/>
    </location>
</feature>
<evidence type="ECO:0000313" key="7">
    <source>
        <dbReference type="EMBL" id="KAG5508275.1"/>
    </source>
</evidence>
<dbReference type="Proteomes" id="UP000674318">
    <property type="component" value="Chromosome 17"/>
</dbReference>
<keyword evidence="3 5" id="KW-1133">Transmembrane helix</keyword>
<accession>A0A836IMW6</accession>
<evidence type="ECO:0000313" key="8">
    <source>
        <dbReference type="Proteomes" id="UP000674318"/>
    </source>
</evidence>
<sequence>MQMTSPDVQAQQNQLERFPVCASTAFTSPQDLLEFKGKDLPNSQKTEEANREDHEADLVFKTTPFRFIVLGLFAAFGFINQIQYVGFTTIIRETESFFGVNAFKVNVLSLLVPMVYVIGVIPGCYLYNKVGLRYGLIIGTGLNATASVIKFIAVWAPKYPLLAIAQVLVAGGQILFLSLPTLVAGIWFPSNERTVATSVASLFSFFGMAVGMFYPPYVISLPDRNTQKEWGASIGSQCAFSILVLTLTSLFVSDKPKYRPSVTSDDLYKLPLLNFLKSQLKDLNFLLLAAAFGLITGSMTAIAAVMEQLLRPFGIEETTTAILAFTGILGGALNCALVGRFVGRTHYYKYTAIALATLSTSLLLVVVIGIKTIQETEGKMTLFYVLVPVIEFLVLPLVPVVMELGVELAYPCPETVPTTIVLGSMCFFSLIGTVVFSLIIGVTPTVERTFSVVLVALILSAISTGALVFVKETLRRKARDEALGESACDEFAPNHGTPM</sequence>
<evidence type="ECO:0000256" key="1">
    <source>
        <dbReference type="ARBA" id="ARBA00004141"/>
    </source>
</evidence>
<name>A0A836IMW6_9TRYP</name>
<evidence type="ECO:0000256" key="2">
    <source>
        <dbReference type="ARBA" id="ARBA00022692"/>
    </source>
</evidence>
<feature type="domain" description="Major facilitator superfamily (MFS) profile" evidence="6">
    <location>
        <begin position="69"/>
        <end position="475"/>
    </location>
</feature>
<dbReference type="GO" id="GO:0022857">
    <property type="term" value="F:transmembrane transporter activity"/>
    <property type="evidence" value="ECO:0007669"/>
    <property type="project" value="InterPro"/>
</dbReference>
<dbReference type="PANTHER" id="PTHR10924">
    <property type="entry name" value="MAJOR FACILITATOR SUPERFAMILY PROTEIN-RELATED"/>
    <property type="match status" value="1"/>
</dbReference>
<evidence type="ECO:0000256" key="4">
    <source>
        <dbReference type="ARBA" id="ARBA00023136"/>
    </source>
</evidence>
<feature type="transmembrane region" description="Helical" evidence="5">
    <location>
        <begin position="162"/>
        <end position="188"/>
    </location>
</feature>
<feature type="transmembrane region" description="Helical" evidence="5">
    <location>
        <begin position="382"/>
        <end position="406"/>
    </location>
</feature>
<gene>
    <name evidence="7" type="ORF">JKF63_05531</name>
</gene>
<evidence type="ECO:0000256" key="5">
    <source>
        <dbReference type="SAM" id="Phobius"/>
    </source>
</evidence>
<dbReference type="InterPro" id="IPR049680">
    <property type="entry name" value="FLVCR1-2_SLC49-like"/>
</dbReference>
<dbReference type="GeneID" id="94291566"/>
<feature type="transmembrane region" description="Helical" evidence="5">
    <location>
        <begin position="234"/>
        <end position="252"/>
    </location>
</feature>
<proteinExistence type="predicted"/>
<dbReference type="InterPro" id="IPR036259">
    <property type="entry name" value="MFS_trans_sf"/>
</dbReference>
<dbReference type="PROSITE" id="PS50850">
    <property type="entry name" value="MFS"/>
    <property type="match status" value="1"/>
</dbReference>
<evidence type="ECO:0000256" key="3">
    <source>
        <dbReference type="ARBA" id="ARBA00022989"/>
    </source>
</evidence>
<keyword evidence="2 5" id="KW-0812">Transmembrane</keyword>
<dbReference type="GO" id="GO:0016020">
    <property type="term" value="C:membrane"/>
    <property type="evidence" value="ECO:0007669"/>
    <property type="project" value="UniProtKB-SubCell"/>
</dbReference>
<dbReference type="OrthoDB" id="422206at2759"/>
<dbReference type="Gene3D" id="1.20.1250.20">
    <property type="entry name" value="MFS general substrate transporter like domains"/>
    <property type="match status" value="2"/>
</dbReference>
<feature type="transmembrane region" description="Helical" evidence="5">
    <location>
        <begin position="107"/>
        <end position="127"/>
    </location>
</feature>
<dbReference type="PANTHER" id="PTHR10924:SF6">
    <property type="entry name" value="SOLUTE CARRIER FAMILY 49 MEMBER A3"/>
    <property type="match status" value="1"/>
</dbReference>
<feature type="transmembrane region" description="Helical" evidence="5">
    <location>
        <begin position="285"/>
        <end position="306"/>
    </location>
</feature>
<keyword evidence="4 5" id="KW-0472">Membrane</keyword>
<feature type="transmembrane region" description="Helical" evidence="5">
    <location>
        <begin position="134"/>
        <end position="156"/>
    </location>
</feature>
<comment type="caution">
    <text evidence="7">The sequence shown here is derived from an EMBL/GenBank/DDBJ whole genome shotgun (WGS) entry which is preliminary data.</text>
</comment>
<dbReference type="InterPro" id="IPR020846">
    <property type="entry name" value="MFS_dom"/>
</dbReference>
<keyword evidence="8" id="KW-1185">Reference proteome</keyword>
<dbReference type="Pfam" id="PF07690">
    <property type="entry name" value="MFS_1"/>
    <property type="match status" value="1"/>
</dbReference>
<dbReference type="SUPFAM" id="SSF103473">
    <property type="entry name" value="MFS general substrate transporter"/>
    <property type="match status" value="1"/>
</dbReference>
<feature type="transmembrane region" description="Helical" evidence="5">
    <location>
        <begin position="449"/>
        <end position="470"/>
    </location>
</feature>
<dbReference type="EMBL" id="JAFJZO010000017">
    <property type="protein sequence ID" value="KAG5508275.1"/>
    <property type="molecule type" value="Genomic_DNA"/>
</dbReference>
<protein>
    <recommendedName>
        <fullName evidence="6">Major facilitator superfamily (MFS) profile domain-containing protein</fullName>
    </recommendedName>
</protein>
<reference evidence="7 8" key="1">
    <citation type="submission" date="2021-02" db="EMBL/GenBank/DDBJ databases">
        <title>Porcisia hertigi Genome sequencing and assembly.</title>
        <authorList>
            <person name="Almutairi H."/>
            <person name="Gatherer D."/>
        </authorList>
    </citation>
    <scope>NUCLEOTIDE SEQUENCE [LARGE SCALE GENOMIC DNA]</scope>
    <source>
        <strain evidence="7 8">C119</strain>
    </source>
</reference>
<feature type="transmembrane region" description="Helical" evidence="5">
    <location>
        <begin position="350"/>
        <end position="370"/>
    </location>
</feature>
<feature type="transmembrane region" description="Helical" evidence="5">
    <location>
        <begin position="195"/>
        <end position="214"/>
    </location>
</feature>
<feature type="transmembrane region" description="Helical" evidence="5">
    <location>
        <begin position="418"/>
        <end position="443"/>
    </location>
</feature>
<dbReference type="KEGG" id="phet:94291566"/>
<organism evidence="7 8">
    <name type="scientific">Porcisia hertigi</name>
    <dbReference type="NCBI Taxonomy" id="2761500"/>
    <lineage>
        <taxon>Eukaryota</taxon>
        <taxon>Discoba</taxon>
        <taxon>Euglenozoa</taxon>
        <taxon>Kinetoplastea</taxon>
        <taxon>Metakinetoplastina</taxon>
        <taxon>Trypanosomatida</taxon>
        <taxon>Trypanosomatidae</taxon>
        <taxon>Leishmaniinae</taxon>
        <taxon>Porcisia</taxon>
    </lineage>
</organism>
<dbReference type="RefSeq" id="XP_067758164.1">
    <property type="nucleotide sequence ID" value="XM_067901489.1"/>
</dbReference>
<feature type="transmembrane region" description="Helical" evidence="5">
    <location>
        <begin position="318"/>
        <end position="338"/>
    </location>
</feature>
<comment type="subcellular location">
    <subcellularLocation>
        <location evidence="1">Membrane</location>
        <topology evidence="1">Multi-pass membrane protein</topology>
    </subcellularLocation>
</comment>